<dbReference type="GO" id="GO:0005524">
    <property type="term" value="F:ATP binding"/>
    <property type="evidence" value="ECO:0007669"/>
    <property type="project" value="InterPro"/>
</dbReference>
<dbReference type="SUPFAM" id="SSF52540">
    <property type="entry name" value="P-loop containing nucleoside triphosphate hydrolases"/>
    <property type="match status" value="1"/>
</dbReference>
<evidence type="ECO:0000256" key="3">
    <source>
        <dbReference type="ARBA" id="ARBA00022777"/>
    </source>
</evidence>
<dbReference type="Gene3D" id="1.20.890.10">
    <property type="entry name" value="cAMP-dependent protein kinase regulatory subunit, dimerization-anchoring domain"/>
    <property type="match status" value="1"/>
</dbReference>
<dbReference type="SUPFAM" id="SSF47391">
    <property type="entry name" value="Dimerization-anchoring domain of cAMP-dependent PK regulatory subunit"/>
    <property type="match status" value="1"/>
</dbReference>
<dbReference type="HAMAP" id="MF_00235">
    <property type="entry name" value="Adenylate_kinase_Adk"/>
    <property type="match status" value="1"/>
</dbReference>
<evidence type="ECO:0000256" key="4">
    <source>
        <dbReference type="RuleBase" id="RU003330"/>
    </source>
</evidence>
<dbReference type="Pfam" id="PF00406">
    <property type="entry name" value="ADK"/>
    <property type="match status" value="1"/>
</dbReference>
<keyword evidence="3 4" id="KW-0418">Kinase</keyword>
<dbReference type="Gene3D" id="3.40.50.300">
    <property type="entry name" value="P-loop containing nucleotide triphosphate hydrolases"/>
    <property type="match status" value="1"/>
</dbReference>
<dbReference type="EMBL" id="AHGT01000034">
    <property type="protein sequence ID" value="ESU37072.1"/>
    <property type="molecule type" value="Genomic_DNA"/>
</dbReference>
<dbReference type="VEuPathDB" id="GiardiaDB:GL50803_0028234"/>
<evidence type="ECO:0000256" key="2">
    <source>
        <dbReference type="ARBA" id="ARBA00022741"/>
    </source>
</evidence>
<dbReference type="InterPro" id="IPR006259">
    <property type="entry name" value="Adenyl_kin_sub"/>
</dbReference>
<protein>
    <submittedName>
        <fullName evidence="5">Adenylate kinase</fullName>
    </submittedName>
</protein>
<dbReference type="CDD" id="cd01428">
    <property type="entry name" value="ADK"/>
    <property type="match status" value="1"/>
</dbReference>
<reference evidence="5 6" key="2">
    <citation type="journal article" date="2013" name="Genome Biol. Evol.">
        <title>Genome sequencing of Giardia lamblia genotypes A2 and B isolates (DH and GS) and comparative analysis with the genomes of genotypes A1 and E (WB and Pig).</title>
        <authorList>
            <person name="Adam R.D."/>
            <person name="Dahlstrom E.W."/>
            <person name="Martens C.A."/>
            <person name="Bruno D.P."/>
            <person name="Barbian K.D."/>
            <person name="Ricklefs S.M."/>
            <person name="Hernandez M.M."/>
            <person name="Narla N.P."/>
            <person name="Patel R.B."/>
            <person name="Porcella S.F."/>
            <person name="Nash T.E."/>
        </authorList>
    </citation>
    <scope>NUCLEOTIDE SEQUENCE [LARGE SCALE GENOMIC DNA]</scope>
    <source>
        <strain evidence="5 6">DH</strain>
    </source>
</reference>
<dbReference type="PROSITE" id="PS00113">
    <property type="entry name" value="ADENYLATE_KINASE"/>
    <property type="match status" value="1"/>
</dbReference>
<name>V6TF95_GIAIN</name>
<dbReference type="PRINTS" id="PR00094">
    <property type="entry name" value="ADENYLTKNASE"/>
</dbReference>
<gene>
    <name evidence="5" type="ORF">DHA2_28234</name>
</gene>
<evidence type="ECO:0000313" key="6">
    <source>
        <dbReference type="Proteomes" id="UP000018320"/>
    </source>
</evidence>
<accession>V6TF95</accession>
<dbReference type="Proteomes" id="UP000018320">
    <property type="component" value="Unassembled WGS sequence"/>
</dbReference>
<comment type="similarity">
    <text evidence="4">Belongs to the adenylate kinase family.</text>
</comment>
<evidence type="ECO:0000313" key="5">
    <source>
        <dbReference type="EMBL" id="ESU37072.1"/>
    </source>
</evidence>
<dbReference type="InterPro" id="IPR027417">
    <property type="entry name" value="P-loop_NTPase"/>
</dbReference>
<keyword evidence="1 4" id="KW-0808">Transferase</keyword>
<sequence length="288" mass="32275">MFVMTTPDDGSTARENTSSGVSCSLTDYIQKHNVYTTLQLAMQSLIKYQPKSPLKYLSSYFGDRKKNLFKLVLLGAPGAGKGTQAKHLVSKYSLKHISPGNLLREEMNRNSPITAQIKDYVSKGQLVPDSIVIKLIENHIATIGDSNWLLDGFPRSESQAAALRASPDLFPTHIVELKVDQEAVVQRLGGRRFDPITGNTYHIIYDPPPPDIADRVVVRTDDREDVIRERFKVYAENKDLVDKVFNHSVVSINCEGQTIDEVSLQLDRVLSMPSTIHPSIIMPERNKK</sequence>
<evidence type="ECO:0000256" key="1">
    <source>
        <dbReference type="ARBA" id="ARBA00022679"/>
    </source>
</evidence>
<comment type="caution">
    <text evidence="5">The sequence shown here is derived from an EMBL/GenBank/DDBJ whole genome shotgun (WGS) entry which is preliminary data.</text>
</comment>
<dbReference type="GO" id="GO:0004017">
    <property type="term" value="F:AMP kinase activity"/>
    <property type="evidence" value="ECO:0007669"/>
    <property type="project" value="InterPro"/>
</dbReference>
<dbReference type="InterPro" id="IPR033690">
    <property type="entry name" value="Adenylat_kinase_CS"/>
</dbReference>
<proteinExistence type="inferred from homology"/>
<keyword evidence="2" id="KW-0547">Nucleotide-binding</keyword>
<dbReference type="PANTHER" id="PTHR23359">
    <property type="entry name" value="NUCLEOTIDE KINASE"/>
    <property type="match status" value="1"/>
</dbReference>
<dbReference type="NCBIfam" id="TIGR01351">
    <property type="entry name" value="adk"/>
    <property type="match status" value="1"/>
</dbReference>
<dbReference type="VEuPathDB" id="GiardiaDB:GL50581_2190"/>
<dbReference type="VEuPathDB" id="GiardiaDB:DHA2_28234"/>
<reference evidence="6" key="1">
    <citation type="submission" date="2012-02" db="EMBL/GenBank/DDBJ databases">
        <title>Genome sequencing of Giardia lamblia Genotypes A2 and B isolates (DH and GS) and comparative analysis with the genomes of Genotypes A1 and E (WB and Pig).</title>
        <authorList>
            <person name="Adam R."/>
            <person name="Dahlstrom E."/>
            <person name="Martens C."/>
            <person name="Bruno D."/>
            <person name="Barbian K."/>
            <person name="Porcella S.F."/>
            <person name="Nash T."/>
        </authorList>
    </citation>
    <scope>NUCLEOTIDE SEQUENCE</scope>
    <source>
        <strain evidence="6">DH</strain>
    </source>
</reference>
<dbReference type="InterPro" id="IPR000850">
    <property type="entry name" value="Adenylat/UMP-CMP_kin"/>
</dbReference>
<dbReference type="AlphaFoldDB" id="V6TF95"/>
<organism evidence="5 6">
    <name type="scientific">Giardia intestinalis</name>
    <name type="common">Giardia lamblia</name>
    <dbReference type="NCBI Taxonomy" id="5741"/>
    <lineage>
        <taxon>Eukaryota</taxon>
        <taxon>Metamonada</taxon>
        <taxon>Diplomonadida</taxon>
        <taxon>Hexamitidae</taxon>
        <taxon>Giardiinae</taxon>
        <taxon>Giardia</taxon>
    </lineage>
</organism>
<dbReference type="VEuPathDB" id="GiardiaDB:QR46_3904"/>